<evidence type="ECO:0000256" key="1">
    <source>
        <dbReference type="SAM" id="MobiDB-lite"/>
    </source>
</evidence>
<dbReference type="EMBL" id="JAFIDA010000001">
    <property type="protein sequence ID" value="MBP1325077.1"/>
    <property type="molecule type" value="Genomic_DNA"/>
</dbReference>
<proteinExistence type="predicted"/>
<keyword evidence="3" id="KW-1185">Reference proteome</keyword>
<evidence type="ECO:0000313" key="3">
    <source>
        <dbReference type="Proteomes" id="UP000675163"/>
    </source>
</evidence>
<dbReference type="Proteomes" id="UP000675163">
    <property type="component" value="Unassembled WGS sequence"/>
</dbReference>
<dbReference type="RefSeq" id="WP_209704158.1">
    <property type="nucleotide sequence ID" value="NZ_JAFIDA010000001.1"/>
</dbReference>
<reference evidence="2" key="1">
    <citation type="submission" date="2021-02" db="EMBL/GenBank/DDBJ databases">
        <title>Sequencing the genomes of 1000 actinobacteria strains.</title>
        <authorList>
            <person name="Klenk H.-P."/>
        </authorList>
    </citation>
    <scope>NUCLEOTIDE SEQUENCE</scope>
    <source>
        <strain evidence="2">DSM 22850</strain>
    </source>
</reference>
<sequence length="120" mass="12975">MTKTQQRFTVDSEDVLVTGWLEAQKNLSMSIHVLINDYVKRFGSTDAFTAVMSRGLDPEAVQHSSQVEAVEAQVVAPAKPAPAKKTSKPAEPVLDEDTSKSAPAKESTESAPPADFPFSR</sequence>
<feature type="region of interest" description="Disordered" evidence="1">
    <location>
        <begin position="75"/>
        <end position="120"/>
    </location>
</feature>
<organism evidence="2 3">
    <name type="scientific">Leucobacter exalbidus</name>
    <dbReference type="NCBI Taxonomy" id="662960"/>
    <lineage>
        <taxon>Bacteria</taxon>
        <taxon>Bacillati</taxon>
        <taxon>Actinomycetota</taxon>
        <taxon>Actinomycetes</taxon>
        <taxon>Micrococcales</taxon>
        <taxon>Microbacteriaceae</taxon>
        <taxon>Leucobacter</taxon>
    </lineage>
</organism>
<gene>
    <name evidence="2" type="ORF">JOF28_000309</name>
</gene>
<feature type="compositionally biased region" description="Low complexity" evidence="1">
    <location>
        <begin position="75"/>
        <end position="92"/>
    </location>
</feature>
<protein>
    <submittedName>
        <fullName evidence="2">Uncharacterized protein</fullName>
    </submittedName>
</protein>
<name>A0A940PR39_9MICO</name>
<dbReference type="AlphaFoldDB" id="A0A940PR39"/>
<evidence type="ECO:0000313" key="2">
    <source>
        <dbReference type="EMBL" id="MBP1325077.1"/>
    </source>
</evidence>
<accession>A0A940PR39</accession>
<comment type="caution">
    <text evidence="2">The sequence shown here is derived from an EMBL/GenBank/DDBJ whole genome shotgun (WGS) entry which is preliminary data.</text>
</comment>